<evidence type="ECO:0000313" key="2">
    <source>
        <dbReference type="EMBL" id="MET4562723.1"/>
    </source>
</evidence>
<protein>
    <submittedName>
        <fullName evidence="2">Multisubunit Na+/H+ antiporter MnhG subunit</fullName>
    </submittedName>
</protein>
<keyword evidence="1" id="KW-1133">Transmembrane helix</keyword>
<organism evidence="2 3">
    <name type="scientific">Lysinibacillus parviboronicapiens</name>
    <dbReference type="NCBI Taxonomy" id="436516"/>
    <lineage>
        <taxon>Bacteria</taxon>
        <taxon>Bacillati</taxon>
        <taxon>Bacillota</taxon>
        <taxon>Bacilli</taxon>
        <taxon>Bacillales</taxon>
        <taxon>Bacillaceae</taxon>
        <taxon>Lysinibacillus</taxon>
    </lineage>
</organism>
<sequence length="81" mass="9265">MKKSFNKLDKIQIVIGSFALLLAILGFVFDNLTEIACILLSISLLVNETRNIRKDKKSIFSYLMIVLAILLFFSSIHKLLY</sequence>
<evidence type="ECO:0000256" key="1">
    <source>
        <dbReference type="SAM" id="Phobius"/>
    </source>
</evidence>
<reference evidence="2 3" key="1">
    <citation type="submission" date="2024-06" db="EMBL/GenBank/DDBJ databases">
        <title>Sorghum-associated microbial communities from plants grown in Nebraska, USA.</title>
        <authorList>
            <person name="Schachtman D."/>
        </authorList>
    </citation>
    <scope>NUCLEOTIDE SEQUENCE [LARGE SCALE GENOMIC DNA]</scope>
    <source>
        <strain evidence="2 3">736</strain>
    </source>
</reference>
<keyword evidence="3" id="KW-1185">Reference proteome</keyword>
<name>A0ABV2PP48_9BACI</name>
<proteinExistence type="predicted"/>
<evidence type="ECO:0000313" key="3">
    <source>
        <dbReference type="Proteomes" id="UP001549363"/>
    </source>
</evidence>
<gene>
    <name evidence="2" type="ORF">ABIA69_003914</name>
</gene>
<comment type="caution">
    <text evidence="2">The sequence shown here is derived from an EMBL/GenBank/DDBJ whole genome shotgun (WGS) entry which is preliminary data.</text>
</comment>
<keyword evidence="1" id="KW-0812">Transmembrane</keyword>
<feature type="transmembrane region" description="Helical" evidence="1">
    <location>
        <begin position="59"/>
        <end position="80"/>
    </location>
</feature>
<dbReference type="EMBL" id="JBEPSB010000024">
    <property type="protein sequence ID" value="MET4562723.1"/>
    <property type="molecule type" value="Genomic_DNA"/>
</dbReference>
<dbReference type="Proteomes" id="UP001549363">
    <property type="component" value="Unassembled WGS sequence"/>
</dbReference>
<dbReference type="RefSeq" id="WP_354472700.1">
    <property type="nucleotide sequence ID" value="NZ_JBEPSB010000024.1"/>
</dbReference>
<accession>A0ABV2PP48</accession>
<feature type="transmembrane region" description="Helical" evidence="1">
    <location>
        <begin position="20"/>
        <end position="47"/>
    </location>
</feature>
<keyword evidence="1" id="KW-0472">Membrane</keyword>